<dbReference type="InterPro" id="IPR051729">
    <property type="entry name" value="Opine/Lysopine_DH"/>
</dbReference>
<dbReference type="EMBL" id="UGVC01000001">
    <property type="protein sequence ID" value="SUD89714.1"/>
    <property type="molecule type" value="Genomic_DNA"/>
</dbReference>
<dbReference type="InterPro" id="IPR036291">
    <property type="entry name" value="NAD(P)-bd_dom_sf"/>
</dbReference>
<evidence type="ECO:0000313" key="5">
    <source>
        <dbReference type="EMBL" id="SUD92159.1"/>
    </source>
</evidence>
<protein>
    <submittedName>
        <fullName evidence="5">Opine dehydrogenase</fullName>
        <ecNumber evidence="5">1.5.1.28</ecNumber>
    </submittedName>
</protein>
<proteinExistence type="predicted"/>
<dbReference type="InterPro" id="IPR011128">
    <property type="entry name" value="G3P_DH_NAD-dep_N"/>
</dbReference>
<feature type="domain" description="Glycerol-3-phosphate dehydrogenase NAD-dependent N-terminal" evidence="2">
    <location>
        <begin position="5"/>
        <end position="113"/>
    </location>
</feature>
<reference evidence="5 6" key="1">
    <citation type="submission" date="2018-06" db="EMBL/GenBank/DDBJ databases">
        <authorList>
            <consortium name="Pathogen Informatics"/>
            <person name="Doyle S."/>
        </authorList>
    </citation>
    <scope>NUCLEOTIDE SEQUENCE [LARGE SCALE GENOMIC DNA]</scope>
    <source>
        <strain evidence="5 6">NCTC10526</strain>
    </source>
</reference>
<dbReference type="SUPFAM" id="SSF48179">
    <property type="entry name" value="6-phosphogluconate dehydrogenase C-terminal domain-like"/>
    <property type="match status" value="1"/>
</dbReference>
<feature type="domain" description="Opine dehydrogenase" evidence="3">
    <location>
        <begin position="194"/>
        <end position="339"/>
    </location>
</feature>
<dbReference type="EMBL" id="UGVC01000001">
    <property type="protein sequence ID" value="SUD92159.1"/>
    <property type="molecule type" value="Genomic_DNA"/>
</dbReference>
<dbReference type="Pfam" id="PF01210">
    <property type="entry name" value="NAD_Gly3P_dh_N"/>
    <property type="match status" value="1"/>
</dbReference>
<evidence type="ECO:0000256" key="1">
    <source>
        <dbReference type="ARBA" id="ARBA00023002"/>
    </source>
</evidence>
<sequence length="369" mass="40220">MPNTVTVMGAGNAGLTAAYHLSKSGCDVCLYGSPGFDQPLSDIEKKGGIEALSELSGVALLHSGFESIHKLSRDMAEAVAFSEIILMPVPSFAQEVLFDAMLPYLTDNHIIVVMPGNYGSLVLKKSMQDKGFGHINPTFVEAISIPWACRINAPAQIAIMGLKEFLPMAALPAAKTAEVISRLQTILPLPLKPLRNVIAAGLENINFGGHPLLTTLNMGLLENFEGKYNYYKDCCSPATARAVAVMEQERQAVGTALNIELTPELEAMNALYGTNCETVYEFNRSSETHGKITSAPDSPKHRYITEDIPYLLVPCHEFGRLTNTPTPMVNCCTTIANAYNETNYFQTGRTLEKMGISDMTIDQIKEYIS</sequence>
<accession>A0A379LNI5</accession>
<dbReference type="Gene3D" id="1.10.1040.10">
    <property type="entry name" value="N-(1-d-carboxylethyl)-l-norvaline Dehydrogenase, domain 2"/>
    <property type="match status" value="1"/>
</dbReference>
<dbReference type="InterPro" id="IPR008927">
    <property type="entry name" value="6-PGluconate_DH-like_C_sf"/>
</dbReference>
<dbReference type="PANTHER" id="PTHR38015">
    <property type="entry name" value="BLR6086 PROTEIN"/>
    <property type="match status" value="1"/>
</dbReference>
<dbReference type="InterPro" id="IPR003421">
    <property type="entry name" value="Opine_DH"/>
</dbReference>
<dbReference type="GO" id="GO:0046168">
    <property type="term" value="P:glycerol-3-phosphate catabolic process"/>
    <property type="evidence" value="ECO:0007669"/>
    <property type="project" value="InterPro"/>
</dbReference>
<dbReference type="GO" id="GO:0016616">
    <property type="term" value="F:oxidoreductase activity, acting on the CH-OH group of donors, NAD or NADP as acceptor"/>
    <property type="evidence" value="ECO:0007669"/>
    <property type="project" value="InterPro"/>
</dbReference>
<dbReference type="EC" id="1.5.1.28" evidence="5"/>
<dbReference type="SUPFAM" id="SSF51735">
    <property type="entry name" value="NAD(P)-binding Rossmann-fold domains"/>
    <property type="match status" value="1"/>
</dbReference>
<dbReference type="InterPro" id="IPR013328">
    <property type="entry name" value="6PGD_dom2"/>
</dbReference>
<organism evidence="5 6">
    <name type="scientific">Psychrobacter phenylpyruvicus</name>
    <dbReference type="NCBI Taxonomy" id="29432"/>
    <lineage>
        <taxon>Bacteria</taxon>
        <taxon>Pseudomonadati</taxon>
        <taxon>Pseudomonadota</taxon>
        <taxon>Gammaproteobacteria</taxon>
        <taxon>Moraxellales</taxon>
        <taxon>Moraxellaceae</taxon>
        <taxon>Psychrobacter</taxon>
    </lineage>
</organism>
<name>A0A379LNI5_9GAMM</name>
<dbReference type="GO" id="GO:0047129">
    <property type="term" value="F:opine dehydrogenase activity"/>
    <property type="evidence" value="ECO:0007669"/>
    <property type="project" value="UniProtKB-EC"/>
</dbReference>
<gene>
    <name evidence="5" type="primary">odh_2</name>
    <name evidence="4" type="synonym">odh_1</name>
    <name evidence="4" type="ORF">NCTC10526_00010</name>
    <name evidence="5" type="ORF">NCTC10526_02540</name>
</gene>
<dbReference type="PANTHER" id="PTHR38015:SF1">
    <property type="entry name" value="OPINE DEHYDROGENASE DOMAIN-CONTAINING PROTEIN"/>
    <property type="match status" value="1"/>
</dbReference>
<evidence type="ECO:0000313" key="6">
    <source>
        <dbReference type="Proteomes" id="UP000254123"/>
    </source>
</evidence>
<keyword evidence="1 5" id="KW-0560">Oxidoreductase</keyword>
<dbReference type="Pfam" id="PF02317">
    <property type="entry name" value="Octopine_DH"/>
    <property type="match status" value="1"/>
</dbReference>
<dbReference type="AlphaFoldDB" id="A0A379LNI5"/>
<dbReference type="GO" id="GO:0051287">
    <property type="term" value="F:NAD binding"/>
    <property type="evidence" value="ECO:0007669"/>
    <property type="project" value="InterPro"/>
</dbReference>
<dbReference type="Gene3D" id="3.40.50.720">
    <property type="entry name" value="NAD(P)-binding Rossmann-like Domain"/>
    <property type="match status" value="1"/>
</dbReference>
<keyword evidence="6" id="KW-1185">Reference proteome</keyword>
<evidence type="ECO:0000313" key="4">
    <source>
        <dbReference type="EMBL" id="SUD89714.1"/>
    </source>
</evidence>
<evidence type="ECO:0000259" key="3">
    <source>
        <dbReference type="Pfam" id="PF02317"/>
    </source>
</evidence>
<dbReference type="STRING" id="1123034.GCA_000685805_00147"/>
<dbReference type="RefSeq" id="WP_028857836.1">
    <property type="nucleotide sequence ID" value="NZ_CAJHAQ010000001.1"/>
</dbReference>
<dbReference type="Proteomes" id="UP000254123">
    <property type="component" value="Unassembled WGS sequence"/>
</dbReference>
<evidence type="ECO:0000259" key="2">
    <source>
        <dbReference type="Pfam" id="PF01210"/>
    </source>
</evidence>